<evidence type="ECO:0000313" key="6">
    <source>
        <dbReference type="EMBL" id="MBZ0155202.1"/>
    </source>
</evidence>
<dbReference type="GO" id="GO:0030976">
    <property type="term" value="F:thiamine pyrophosphate binding"/>
    <property type="evidence" value="ECO:0007669"/>
    <property type="project" value="InterPro"/>
</dbReference>
<reference evidence="6" key="1">
    <citation type="journal article" date="2021" name="bioRxiv">
        <title>Unraveling nitrogen, sulfur and carbon metabolic pathways and microbial community transcriptional responses to substrate deprivation and toxicity stresses in a bioreactor mimicking anoxic brackish coastal sediment conditions.</title>
        <authorList>
            <person name="Martins P.D."/>
            <person name="Echeveste M.J."/>
            <person name="Arshad A."/>
            <person name="Kurth J."/>
            <person name="Ouboter H."/>
            <person name="Jetten M.S.M."/>
            <person name="Welte C.U."/>
        </authorList>
    </citation>
    <scope>NUCLEOTIDE SEQUENCE</scope>
    <source>
        <strain evidence="6">MAG_39</strain>
    </source>
</reference>
<dbReference type="InterPro" id="IPR022502">
    <property type="entry name" value="Sulfopyruvate_deCO2ase_alpha"/>
</dbReference>
<dbReference type="InterPro" id="IPR022494">
    <property type="entry name" value="Sulfopyruvate_deCO2ase_bsu"/>
</dbReference>
<dbReference type="Pfam" id="PF02775">
    <property type="entry name" value="TPP_enzyme_C"/>
    <property type="match status" value="1"/>
</dbReference>
<dbReference type="GO" id="GO:0050545">
    <property type="term" value="F:sulfopyruvate decarboxylase activity"/>
    <property type="evidence" value="ECO:0007669"/>
    <property type="project" value="UniProtKB-EC"/>
</dbReference>
<dbReference type="CDD" id="cd07035">
    <property type="entry name" value="TPP_PYR_POX_like"/>
    <property type="match status" value="1"/>
</dbReference>
<dbReference type="AlphaFoldDB" id="A0A953J5W7"/>
<dbReference type="SUPFAM" id="SSF52518">
    <property type="entry name" value="Thiamin diphosphate-binding fold (THDP-binding)"/>
    <property type="match status" value="2"/>
</dbReference>
<dbReference type="Pfam" id="PF02776">
    <property type="entry name" value="TPP_enzyme_N"/>
    <property type="match status" value="1"/>
</dbReference>
<evidence type="ECO:0000259" key="5">
    <source>
        <dbReference type="Pfam" id="PF02776"/>
    </source>
</evidence>
<sequence length="389" mass="41687">MLSPEKELVTILRNSGVDLACTLPCDRIKGLIALLEEEYRKPPLHHIPLTREEEGVGICAGAALAGRRPAMFLQNSGIGNMLNALLSLTGFYQLPLALFISHRGVYKEKIAAQVPMGEKVPGILKGAGIPHSVISTREELRGIGKKLDALYKKGTIHAFLLSPAVWETGGECRVPVPLAAKGGPVCTLPSPPQEGRMRPRCTRYEVLETVAPLLEGSIVVCNLGVPSKELFHLGHRSSYFYMLGSMGMATPIGLGIALSTEREVVVIDGDGSLLMNPGSLATAAYCAPDNLTILAIDNSAYGSTGNQPTFSGTCVDLERIAQGFGIRRTCKAAGKRQLIAAIRGRHAGLRFIHCLAVPGNRDVPNIPLHHLDIRKQVQEFLAGASPAEK</sequence>
<evidence type="ECO:0000256" key="2">
    <source>
        <dbReference type="ARBA" id="ARBA00023052"/>
    </source>
</evidence>
<evidence type="ECO:0000313" key="7">
    <source>
        <dbReference type="Proteomes" id="UP000705867"/>
    </source>
</evidence>
<dbReference type="EMBL" id="JAIOIV010000028">
    <property type="protein sequence ID" value="MBZ0155202.1"/>
    <property type="molecule type" value="Genomic_DNA"/>
</dbReference>
<keyword evidence="3 6" id="KW-0456">Lyase</keyword>
<dbReference type="GO" id="GO:0044281">
    <property type="term" value="P:small molecule metabolic process"/>
    <property type="evidence" value="ECO:0007669"/>
    <property type="project" value="UniProtKB-ARBA"/>
</dbReference>
<comment type="caution">
    <text evidence="6">The sequence shown here is derived from an EMBL/GenBank/DDBJ whole genome shotgun (WGS) entry which is preliminary data.</text>
</comment>
<evidence type="ECO:0000256" key="1">
    <source>
        <dbReference type="ARBA" id="ARBA00022793"/>
    </source>
</evidence>
<reference evidence="6" key="2">
    <citation type="submission" date="2021-08" db="EMBL/GenBank/DDBJ databases">
        <authorList>
            <person name="Dalcin Martins P."/>
        </authorList>
    </citation>
    <scope>NUCLEOTIDE SEQUENCE</scope>
    <source>
        <strain evidence="6">MAG_39</strain>
    </source>
</reference>
<name>A0A953J5W7_9BACT</name>
<accession>A0A953J5W7</accession>
<dbReference type="InterPro" id="IPR011766">
    <property type="entry name" value="TPP_enzyme_TPP-bd"/>
</dbReference>
<feature type="domain" description="Thiamine pyrophosphate enzyme TPP-binding" evidence="4">
    <location>
        <begin position="239"/>
        <end position="343"/>
    </location>
</feature>
<gene>
    <name evidence="6" type="primary">comD</name>
    <name evidence="6" type="ORF">K8I29_03185</name>
</gene>
<dbReference type="EC" id="4.1.1.79" evidence="6"/>
<dbReference type="InterPro" id="IPR051818">
    <property type="entry name" value="TPP_dependent_decarboxylase"/>
</dbReference>
<proteinExistence type="predicted"/>
<keyword evidence="2" id="KW-0786">Thiamine pyrophosphate</keyword>
<organism evidence="6 7">
    <name type="scientific">Candidatus Nitrobium versatile</name>
    <dbReference type="NCBI Taxonomy" id="2884831"/>
    <lineage>
        <taxon>Bacteria</taxon>
        <taxon>Pseudomonadati</taxon>
        <taxon>Nitrospirota</taxon>
        <taxon>Nitrospiria</taxon>
        <taxon>Nitrospirales</taxon>
        <taxon>Nitrospiraceae</taxon>
        <taxon>Candidatus Nitrobium</taxon>
    </lineage>
</organism>
<dbReference type="InterPro" id="IPR029061">
    <property type="entry name" value="THDP-binding"/>
</dbReference>
<feature type="domain" description="Thiamine pyrophosphate enzyme N-terminal TPP-binding" evidence="5">
    <location>
        <begin position="8"/>
        <end position="89"/>
    </location>
</feature>
<dbReference type="Proteomes" id="UP000705867">
    <property type="component" value="Unassembled WGS sequence"/>
</dbReference>
<dbReference type="PANTHER" id="PTHR42818">
    <property type="entry name" value="SULFOPYRUVATE DECARBOXYLASE SUBUNIT ALPHA"/>
    <property type="match status" value="1"/>
</dbReference>
<dbReference type="InterPro" id="IPR012001">
    <property type="entry name" value="Thiamin_PyroP_enz_TPP-bd_dom"/>
</dbReference>
<evidence type="ECO:0000256" key="3">
    <source>
        <dbReference type="ARBA" id="ARBA00023239"/>
    </source>
</evidence>
<dbReference type="PANTHER" id="PTHR42818:SF1">
    <property type="entry name" value="SULFOPYRUVATE DECARBOXYLASE"/>
    <property type="match status" value="1"/>
</dbReference>
<dbReference type="Gene3D" id="3.40.50.970">
    <property type="match status" value="2"/>
</dbReference>
<dbReference type="CDD" id="cd03372">
    <property type="entry name" value="TPP_ComE"/>
    <property type="match status" value="1"/>
</dbReference>
<evidence type="ECO:0000259" key="4">
    <source>
        <dbReference type="Pfam" id="PF02775"/>
    </source>
</evidence>
<protein>
    <submittedName>
        <fullName evidence="6">Sulfopyruvate decarboxylase subunit alpha</fullName>
        <ecNumber evidence="6">4.1.1.79</ecNumber>
    </submittedName>
</protein>
<dbReference type="NCBIfam" id="TIGR03845">
    <property type="entry name" value="sulfopyru_alph"/>
    <property type="match status" value="1"/>
</dbReference>
<keyword evidence="1" id="KW-0210">Decarboxylase</keyword>